<dbReference type="SUPFAM" id="SSF81296">
    <property type="entry name" value="E set domains"/>
    <property type="match status" value="1"/>
</dbReference>
<evidence type="ECO:0000256" key="5">
    <source>
        <dbReference type="ARBA" id="ARBA00022723"/>
    </source>
</evidence>
<feature type="domain" description="Hemocyanin N-terminal" evidence="11">
    <location>
        <begin position="34"/>
        <end position="130"/>
    </location>
</feature>
<dbReference type="Pfam" id="PF03723">
    <property type="entry name" value="Hemocyanin_C"/>
    <property type="match status" value="1"/>
</dbReference>
<accession>A0A834XYP3</accession>
<evidence type="ECO:0000256" key="2">
    <source>
        <dbReference type="ARBA" id="ARBA00004613"/>
    </source>
</evidence>
<dbReference type="SUPFAM" id="SSF48050">
    <property type="entry name" value="Hemocyanin, N-terminal domain"/>
    <property type="match status" value="1"/>
</dbReference>
<dbReference type="Pfam" id="PF03722">
    <property type="entry name" value="Hemocyanin_N"/>
    <property type="match status" value="1"/>
</dbReference>
<keyword evidence="8" id="KW-0503">Monooxygenase</keyword>
<dbReference type="OrthoDB" id="8119704at2759"/>
<keyword evidence="5" id="KW-0479">Metal-binding</keyword>
<evidence type="ECO:0000259" key="12">
    <source>
        <dbReference type="Pfam" id="PF03723"/>
    </source>
</evidence>
<dbReference type="InterPro" id="IPR008922">
    <property type="entry name" value="Di-copper_centre_dom_sf"/>
</dbReference>
<feature type="domain" description="Hemocyanin middle" evidence="10">
    <location>
        <begin position="236"/>
        <end position="379"/>
    </location>
</feature>
<keyword evidence="9" id="KW-1015">Disulfide bond</keyword>
<evidence type="ECO:0000313" key="13">
    <source>
        <dbReference type="EMBL" id="KAF7994703.1"/>
    </source>
</evidence>
<dbReference type="InterPro" id="IPR000896">
    <property type="entry name" value="Hemocyanin/hexamerin_mid_dom"/>
</dbReference>
<comment type="cofactor">
    <cofactor evidence="1">
        <name>Cu(2+)</name>
        <dbReference type="ChEBI" id="CHEBI:29036"/>
    </cofactor>
</comment>
<dbReference type="InterPro" id="IPR037020">
    <property type="entry name" value="Hemocyanin_C_sf"/>
</dbReference>
<dbReference type="PROSITE" id="PS00210">
    <property type="entry name" value="HEMOCYANIN_2"/>
    <property type="match status" value="1"/>
</dbReference>
<dbReference type="PROSITE" id="PS00209">
    <property type="entry name" value="HEMOCYANIN_1"/>
    <property type="match status" value="1"/>
</dbReference>
<keyword evidence="4" id="KW-0964">Secreted</keyword>
<evidence type="ECO:0000256" key="1">
    <source>
        <dbReference type="ARBA" id="ARBA00001973"/>
    </source>
</evidence>
<evidence type="ECO:0000256" key="4">
    <source>
        <dbReference type="ARBA" id="ARBA00022525"/>
    </source>
</evidence>
<keyword evidence="14" id="KW-1185">Reference proteome</keyword>
<dbReference type="GO" id="GO:0005576">
    <property type="term" value="C:extracellular region"/>
    <property type="evidence" value="ECO:0007669"/>
    <property type="project" value="UniProtKB-SubCell"/>
</dbReference>
<comment type="similarity">
    <text evidence="3">Belongs to the tyrosinase family.</text>
</comment>
<name>A0A834XYP3_APHGI</name>
<evidence type="ECO:0000256" key="8">
    <source>
        <dbReference type="ARBA" id="ARBA00023033"/>
    </source>
</evidence>
<dbReference type="PANTHER" id="PTHR11511:SF4">
    <property type="entry name" value="PHENOLOXIDASE 2-RELATED"/>
    <property type="match status" value="1"/>
</dbReference>
<evidence type="ECO:0000313" key="14">
    <source>
        <dbReference type="Proteomes" id="UP000639338"/>
    </source>
</evidence>
<dbReference type="InterPro" id="IPR005203">
    <property type="entry name" value="Hemocyanin_C"/>
</dbReference>
<evidence type="ECO:0008006" key="15">
    <source>
        <dbReference type="Google" id="ProtNLM"/>
    </source>
</evidence>
<dbReference type="FunFam" id="2.60.40.1520:FF:000001">
    <property type="entry name" value="Hemocyanin subunit 2"/>
    <property type="match status" value="1"/>
</dbReference>
<reference evidence="13 14" key="1">
    <citation type="submission" date="2020-08" db="EMBL/GenBank/DDBJ databases">
        <title>Aphidius gifuensis genome sequencing and assembly.</title>
        <authorList>
            <person name="Du Z."/>
        </authorList>
    </citation>
    <scope>NUCLEOTIDE SEQUENCE [LARGE SCALE GENOMIC DNA]</scope>
    <source>
        <strain evidence="13">YNYX2018</strain>
        <tissue evidence="13">Adults</tissue>
    </source>
</reference>
<evidence type="ECO:0000256" key="7">
    <source>
        <dbReference type="ARBA" id="ARBA00023008"/>
    </source>
</evidence>
<proteinExistence type="inferred from homology"/>
<dbReference type="Gene3D" id="1.10.1280.10">
    <property type="entry name" value="Di-copper center containing domain from catechol oxidase"/>
    <property type="match status" value="2"/>
</dbReference>
<dbReference type="GO" id="GO:0046872">
    <property type="term" value="F:metal ion binding"/>
    <property type="evidence" value="ECO:0007669"/>
    <property type="project" value="UniProtKB-KW"/>
</dbReference>
<protein>
    <recommendedName>
        <fullName evidence="15">Prophenoloxidase</fullName>
    </recommendedName>
</protein>
<dbReference type="SUPFAM" id="SSF48056">
    <property type="entry name" value="Di-copper centre-containing domain"/>
    <property type="match status" value="1"/>
</dbReference>
<dbReference type="InterPro" id="IPR014756">
    <property type="entry name" value="Ig_E-set"/>
</dbReference>
<keyword evidence="6" id="KW-0560">Oxidoreductase</keyword>
<dbReference type="Gene3D" id="2.60.40.1520">
    <property type="entry name" value="Hemocyanin, C-terminal domain"/>
    <property type="match status" value="1"/>
</dbReference>
<evidence type="ECO:0000256" key="9">
    <source>
        <dbReference type="ARBA" id="ARBA00023157"/>
    </source>
</evidence>
<comment type="subcellular location">
    <subcellularLocation>
        <location evidence="2">Secreted</location>
    </subcellularLocation>
</comment>
<dbReference type="PANTHER" id="PTHR11511">
    <property type="entry name" value="LARVAL STORAGE PROTEIN/PHENOLOXIDASE"/>
    <property type="match status" value="1"/>
</dbReference>
<dbReference type="InterPro" id="IPR036697">
    <property type="entry name" value="Hemocyanin_N_sf"/>
</dbReference>
<dbReference type="InterPro" id="IPR005204">
    <property type="entry name" value="Hemocyanin_N"/>
</dbReference>
<evidence type="ECO:0000256" key="6">
    <source>
        <dbReference type="ARBA" id="ARBA00023002"/>
    </source>
</evidence>
<dbReference type="AlphaFoldDB" id="A0A834XYP3"/>
<sequence length="661" mass="75369">MSNKQDGILLLFDRPAEPVYVGKGDRNISFNVPSAYLPDKYQPLATDILNRFNGESDERIEVKQITLPDLTIPLKLGRRDQFSLFIPSHRKIAGRLIDIFLVAVYCRDRLNPNMFIYCLSVAILHRPDTKDLPVPPLSEVFPDKYMDGAIFSRAKEEANVVAIGSREPIEIPRDYTASDRDEEHRIAYWREDVGINLHHWHWHLVYPFEGTPTIVNKDRRGELFYFMHQQLMARYNGYFPKLNSLVASRGYPSRSSGSVLRDINRDVDDLRFDLDDLIRWRDTINTAIQSGAVVNTRGERILLTEKEGIDILGNMIEASTLSPNPNVYGDLHNLGHVAISYIHDPDHRYLESFGVMGDSATAMRDPIFYRWHAFINDIFMKHKNLLPSYGPQQLQFPGVEISTIQLVTPNQSANYLTTFWNKSDIDLSRGLDFSPRGTLLARFTHLNHAPFNYRINVNNLNRTTLQGTCRIFIGPKVDERGLPFAFGAQKNLMIEMDKFTVTIKPGSNVITRKSSDSSVTIPFERTFRNLDAGRPADGSGLENFNFCGCGWPQHMLVPKGSKEGYPMILFVMISDFRNDLVQQASPVGCTDAVTFCGLRDRKYPDARSMGFPFDRRPQDGITRLEQFITPNMKAVDINIRFNDTVLAKPRVDNTSSVLTFN</sequence>
<gene>
    <name evidence="13" type="ORF">HCN44_004175</name>
</gene>
<evidence type="ECO:0000256" key="3">
    <source>
        <dbReference type="ARBA" id="ARBA00009928"/>
    </source>
</evidence>
<dbReference type="Proteomes" id="UP000639338">
    <property type="component" value="Unassembled WGS sequence"/>
</dbReference>
<organism evidence="13 14">
    <name type="scientific">Aphidius gifuensis</name>
    <name type="common">Parasitoid wasp</name>
    <dbReference type="NCBI Taxonomy" id="684658"/>
    <lineage>
        <taxon>Eukaryota</taxon>
        <taxon>Metazoa</taxon>
        <taxon>Ecdysozoa</taxon>
        <taxon>Arthropoda</taxon>
        <taxon>Hexapoda</taxon>
        <taxon>Insecta</taxon>
        <taxon>Pterygota</taxon>
        <taxon>Neoptera</taxon>
        <taxon>Endopterygota</taxon>
        <taxon>Hymenoptera</taxon>
        <taxon>Apocrita</taxon>
        <taxon>Ichneumonoidea</taxon>
        <taxon>Braconidae</taxon>
        <taxon>Aphidiinae</taxon>
        <taxon>Aphidius</taxon>
    </lineage>
</organism>
<dbReference type="EMBL" id="JACMRX010000002">
    <property type="protein sequence ID" value="KAF7994703.1"/>
    <property type="molecule type" value="Genomic_DNA"/>
</dbReference>
<evidence type="ECO:0000259" key="10">
    <source>
        <dbReference type="Pfam" id="PF00372"/>
    </source>
</evidence>
<dbReference type="InterPro" id="IPR013788">
    <property type="entry name" value="Hemocyanin/hexamerin"/>
</dbReference>
<feature type="domain" description="Hemocyanin C-terminal" evidence="12">
    <location>
        <begin position="389"/>
        <end position="641"/>
    </location>
</feature>
<dbReference type="PRINTS" id="PR00187">
    <property type="entry name" value="HAEMOCYANIN"/>
</dbReference>
<dbReference type="GO" id="GO:0004503">
    <property type="term" value="F:tyrosinase activity"/>
    <property type="evidence" value="ECO:0007669"/>
    <property type="project" value="UniProtKB-ARBA"/>
</dbReference>
<dbReference type="Gene3D" id="1.20.1370.10">
    <property type="entry name" value="Hemocyanin, N-terminal domain"/>
    <property type="match status" value="1"/>
</dbReference>
<evidence type="ECO:0000259" key="11">
    <source>
        <dbReference type="Pfam" id="PF03722"/>
    </source>
</evidence>
<dbReference type="GO" id="GO:0006582">
    <property type="term" value="P:melanin metabolic process"/>
    <property type="evidence" value="ECO:0007669"/>
    <property type="project" value="UniProtKB-ARBA"/>
</dbReference>
<dbReference type="Pfam" id="PF00372">
    <property type="entry name" value="Hemocyanin_M"/>
    <property type="match status" value="1"/>
</dbReference>
<comment type="caution">
    <text evidence="13">The sequence shown here is derived from an EMBL/GenBank/DDBJ whole genome shotgun (WGS) entry which is preliminary data.</text>
</comment>
<keyword evidence="7" id="KW-0186">Copper</keyword>